<evidence type="ECO:0000313" key="2">
    <source>
        <dbReference type="Proteomes" id="UP000032552"/>
    </source>
</evidence>
<dbReference type="InterPro" id="IPR036192">
    <property type="entry name" value="Cell_div_ZapA-like_sf"/>
</dbReference>
<name>A0A0C9P0E8_LACPA</name>
<dbReference type="SUPFAM" id="SSF102829">
    <property type="entry name" value="Cell division protein ZapA-like"/>
    <property type="match status" value="1"/>
</dbReference>
<sequence length="81" mass="9069">MSEEKRRFKAVIGDKTYTIIGPGSEQHFITVTKLLNERLAQVKTLAPDLSAEEQAILVAFNSVSDQVKLLAAQQDDHEQEE</sequence>
<protein>
    <submittedName>
        <fullName evidence="1">Stimulator of FtsZ polymerization and component of cell-division Z-ring</fullName>
    </submittedName>
</protein>
<accession>A0A0C9P0E8</accession>
<dbReference type="InterPro" id="IPR007838">
    <property type="entry name" value="Cell_div_ZapA-like"/>
</dbReference>
<dbReference type="EMBL" id="BAYM01000376">
    <property type="protein sequence ID" value="GAN37810.1"/>
    <property type="molecule type" value="Genomic_DNA"/>
</dbReference>
<dbReference type="Pfam" id="PF05164">
    <property type="entry name" value="ZapA"/>
    <property type="match status" value="1"/>
</dbReference>
<gene>
    <name evidence="1" type="ORF">LC0644_2399</name>
</gene>
<dbReference type="RefSeq" id="WP_003569330.1">
    <property type="nucleotide sequence ID" value="NZ_BAYM01000376.1"/>
</dbReference>
<dbReference type="Gene3D" id="6.10.250.790">
    <property type="match status" value="1"/>
</dbReference>
<evidence type="ECO:0000313" key="1">
    <source>
        <dbReference type="EMBL" id="GAN37810.1"/>
    </source>
</evidence>
<comment type="caution">
    <text evidence="1">The sequence shown here is derived from an EMBL/GenBank/DDBJ whole genome shotgun (WGS) entry which is preliminary data.</text>
</comment>
<dbReference type="InterPro" id="IPR053712">
    <property type="entry name" value="Bac_CellDiv_Activator"/>
</dbReference>
<dbReference type="AlphaFoldDB" id="A0A0C9P0E8"/>
<reference evidence="2" key="1">
    <citation type="submission" date="2014-05" db="EMBL/GenBank/DDBJ databases">
        <title>Whole genome sequencing of Lactobacillus casei NRIC0644.</title>
        <authorList>
            <person name="Atarashi H."/>
            <person name="Yoshida Y."/>
            <person name="Fujimura S."/>
            <person name="Tanaka N."/>
            <person name="Shiwa Y."/>
            <person name="Yoshikawa H."/>
            <person name="Okada S."/>
            <person name="Nakagawa J."/>
        </authorList>
    </citation>
    <scope>NUCLEOTIDE SEQUENCE [LARGE SCALE GENOMIC DNA]</scope>
    <source>
        <strain evidence="2">NRIC0644</strain>
    </source>
</reference>
<organism evidence="1 2">
    <name type="scientific">Lacticaseibacillus paracasei NRIC 0644</name>
    <dbReference type="NCBI Taxonomy" id="1435038"/>
    <lineage>
        <taxon>Bacteria</taxon>
        <taxon>Bacillati</taxon>
        <taxon>Bacillota</taxon>
        <taxon>Bacilli</taxon>
        <taxon>Lactobacillales</taxon>
        <taxon>Lactobacillaceae</taxon>
        <taxon>Lacticaseibacillus</taxon>
    </lineage>
</organism>
<proteinExistence type="predicted"/>
<dbReference type="Proteomes" id="UP000032552">
    <property type="component" value="Unassembled WGS sequence"/>
</dbReference>